<reference evidence="1 2" key="1">
    <citation type="submission" date="2019-07" db="EMBL/GenBank/DDBJ databases">
        <title>Whole genome shotgun sequence of Cerasibacillus quisquiliarum NBRC 102429.</title>
        <authorList>
            <person name="Hosoyama A."/>
            <person name="Uohara A."/>
            <person name="Ohji S."/>
            <person name="Ichikawa N."/>
        </authorList>
    </citation>
    <scope>NUCLEOTIDE SEQUENCE [LARGE SCALE GENOMIC DNA]</scope>
    <source>
        <strain evidence="1 2">NBRC 102429</strain>
    </source>
</reference>
<comment type="caution">
    <text evidence="1">The sequence shown here is derived from an EMBL/GenBank/DDBJ whole genome shotgun (WGS) entry which is preliminary data.</text>
</comment>
<keyword evidence="2" id="KW-1185">Reference proteome</keyword>
<proteinExistence type="predicted"/>
<evidence type="ECO:0000313" key="1">
    <source>
        <dbReference type="EMBL" id="GEN30036.1"/>
    </source>
</evidence>
<sequence>MDSHRCIDVDDDWRIRKNIIILSTSITEVAKQKKETVKNENGCI</sequence>
<dbReference type="EMBL" id="BJXW01000004">
    <property type="protein sequence ID" value="GEN30036.1"/>
    <property type="molecule type" value="Genomic_DNA"/>
</dbReference>
<name>A0A511UTW0_9BACI</name>
<organism evidence="1 2">
    <name type="scientific">Cerasibacillus quisquiliarum</name>
    <dbReference type="NCBI Taxonomy" id="227865"/>
    <lineage>
        <taxon>Bacteria</taxon>
        <taxon>Bacillati</taxon>
        <taxon>Bacillota</taxon>
        <taxon>Bacilli</taxon>
        <taxon>Bacillales</taxon>
        <taxon>Bacillaceae</taxon>
        <taxon>Cerasibacillus</taxon>
    </lineage>
</organism>
<dbReference type="AlphaFoldDB" id="A0A511UTW0"/>
<protein>
    <submittedName>
        <fullName evidence="1">Uncharacterized protein</fullName>
    </submittedName>
</protein>
<accession>A0A511UTW0</accession>
<evidence type="ECO:0000313" key="2">
    <source>
        <dbReference type="Proteomes" id="UP000321491"/>
    </source>
</evidence>
<gene>
    <name evidence="1" type="ORF">CQU01_02740</name>
</gene>
<dbReference type="Proteomes" id="UP000321491">
    <property type="component" value="Unassembled WGS sequence"/>
</dbReference>